<sequence>MAYLYIAGHKGVVDGLSKGGAVTGVVPRLISRYCWNSPYTHISLPHIESHIGNPQEWVTWEAVSEGVVYGKMGTRSFDLYGYPLDRIEVDKAWAWLGARVGSKYDYWGLYGFLWRSDKYQDPTKWMCSELGAGALESIGKGFNWSVIRPHQISPKILLSICDGPLMVGR</sequence>
<reference evidence="1" key="1">
    <citation type="submission" date="2020-03" db="EMBL/GenBank/DDBJ databases">
        <title>The deep terrestrial virosphere.</title>
        <authorList>
            <person name="Holmfeldt K."/>
            <person name="Nilsson E."/>
            <person name="Simone D."/>
            <person name="Lopez-Fernandez M."/>
            <person name="Wu X."/>
            <person name="de Brujin I."/>
            <person name="Lundin D."/>
            <person name="Andersson A."/>
            <person name="Bertilsson S."/>
            <person name="Dopson M."/>
        </authorList>
    </citation>
    <scope>NUCLEOTIDE SEQUENCE</scope>
    <source>
        <strain evidence="1">MM415B02495</strain>
    </source>
</reference>
<dbReference type="SUPFAM" id="SSF54001">
    <property type="entry name" value="Cysteine proteinases"/>
    <property type="match status" value="1"/>
</dbReference>
<evidence type="ECO:0000313" key="1">
    <source>
        <dbReference type="EMBL" id="QJA89794.1"/>
    </source>
</evidence>
<protein>
    <submittedName>
        <fullName evidence="1">Uncharacterized protein</fullName>
    </submittedName>
</protein>
<gene>
    <name evidence="1" type="ORF">MM415B02495_0001</name>
</gene>
<dbReference type="AlphaFoldDB" id="A0A6M3L8N5"/>
<dbReference type="Gene3D" id="3.90.1720.10">
    <property type="entry name" value="endopeptidase domain like (from Nostoc punctiforme)"/>
    <property type="match status" value="1"/>
</dbReference>
<organism evidence="1">
    <name type="scientific">viral metagenome</name>
    <dbReference type="NCBI Taxonomy" id="1070528"/>
    <lineage>
        <taxon>unclassified sequences</taxon>
        <taxon>metagenomes</taxon>
        <taxon>organismal metagenomes</taxon>
    </lineage>
</organism>
<dbReference type="InterPro" id="IPR038765">
    <property type="entry name" value="Papain-like_cys_pep_sf"/>
</dbReference>
<name>A0A6M3L8N5_9ZZZZ</name>
<dbReference type="EMBL" id="MT142870">
    <property type="protein sequence ID" value="QJA89794.1"/>
    <property type="molecule type" value="Genomic_DNA"/>
</dbReference>
<proteinExistence type="predicted"/>
<accession>A0A6M3L8N5</accession>